<dbReference type="Gene3D" id="3.30.70.1280">
    <property type="entry name" value="SP0830-like domains"/>
    <property type="match status" value="1"/>
</dbReference>
<sequence>MTTYAALLRGVNVGGHRKVPMAGLRTALTEAGFARVRTYIQSGNLVLDADTTATAVAEAIAGVIEAEFGHRVPVMVRTGAELDRIIDADPFAGRGLDEAKVTVTFLSGPAPALAVPEGRPEEAVVAGSEVWVYYPDGLGKSTLDRSGFWKPLGDTAATTRNLRTVRRLRDMAAETPE</sequence>
<reference evidence="1 2" key="1">
    <citation type="submission" date="2021-03" db="EMBL/GenBank/DDBJ databases">
        <title>Glycomyces sp. nov., a novel actinomycete isolated from soil.</title>
        <authorList>
            <person name="Yang X."/>
            <person name="Xu X."/>
        </authorList>
    </citation>
    <scope>NUCLEOTIDE SEQUENCE [LARGE SCALE GENOMIC DNA]</scope>
    <source>
        <strain evidence="1 2">NEAU-S30</strain>
    </source>
</reference>
<dbReference type="Proteomes" id="UP000681341">
    <property type="component" value="Unassembled WGS sequence"/>
</dbReference>
<comment type="caution">
    <text evidence="1">The sequence shown here is derived from an EMBL/GenBank/DDBJ whole genome shotgun (WGS) entry which is preliminary data.</text>
</comment>
<dbReference type="PIRSF" id="PIRSF008502">
    <property type="entry name" value="UCP008502"/>
    <property type="match status" value="1"/>
</dbReference>
<dbReference type="PANTHER" id="PTHR36439:SF1">
    <property type="entry name" value="DUF1697 DOMAIN-CONTAINING PROTEIN"/>
    <property type="match status" value="1"/>
</dbReference>
<protein>
    <submittedName>
        <fullName evidence="1">DUF1697 domain-containing protein</fullName>
    </submittedName>
</protein>
<dbReference type="PANTHER" id="PTHR36439">
    <property type="entry name" value="BLL4334 PROTEIN"/>
    <property type="match status" value="1"/>
</dbReference>
<proteinExistence type="predicted"/>
<dbReference type="InterPro" id="IPR012545">
    <property type="entry name" value="DUF1697"/>
</dbReference>
<dbReference type="EMBL" id="JAGFNP010000002">
    <property type="protein sequence ID" value="MBO3732209.1"/>
    <property type="molecule type" value="Genomic_DNA"/>
</dbReference>
<dbReference type="RefSeq" id="WP_208494990.1">
    <property type="nucleotide sequence ID" value="NZ_JAGFNP010000002.1"/>
</dbReference>
<evidence type="ECO:0000313" key="2">
    <source>
        <dbReference type="Proteomes" id="UP000681341"/>
    </source>
</evidence>
<dbReference type="SUPFAM" id="SSF160379">
    <property type="entry name" value="SP0830-like"/>
    <property type="match status" value="1"/>
</dbReference>
<organism evidence="1 2">
    <name type="scientific">Glycomyces niveus</name>
    <dbReference type="NCBI Taxonomy" id="2820287"/>
    <lineage>
        <taxon>Bacteria</taxon>
        <taxon>Bacillati</taxon>
        <taxon>Actinomycetota</taxon>
        <taxon>Actinomycetes</taxon>
        <taxon>Glycomycetales</taxon>
        <taxon>Glycomycetaceae</taxon>
        <taxon>Glycomyces</taxon>
    </lineage>
</organism>
<name>A0ABS3U0B2_9ACTN</name>
<evidence type="ECO:0000313" key="1">
    <source>
        <dbReference type="EMBL" id="MBO3732209.1"/>
    </source>
</evidence>
<dbReference type="Pfam" id="PF08002">
    <property type="entry name" value="DUF1697"/>
    <property type="match status" value="1"/>
</dbReference>
<accession>A0ABS3U0B2</accession>
<gene>
    <name evidence="1" type="ORF">J5V16_05185</name>
</gene>
<keyword evidence="2" id="KW-1185">Reference proteome</keyword>